<dbReference type="Pfam" id="PF11248">
    <property type="entry name" value="DUF3046"/>
    <property type="match status" value="1"/>
</dbReference>
<dbReference type="EMBL" id="VYRZ01000002">
    <property type="protein sequence ID" value="KAA9087272.1"/>
    <property type="molecule type" value="Genomic_DNA"/>
</dbReference>
<gene>
    <name evidence="1" type="ORF">F6B42_10025</name>
</gene>
<comment type="caution">
    <text evidence="1">The sequence shown here is derived from an EMBL/GenBank/DDBJ whole genome shotgun (WGS) entry which is preliminary data.</text>
</comment>
<dbReference type="AlphaFoldDB" id="A0A5J5IW44"/>
<dbReference type="Proteomes" id="UP000327039">
    <property type="component" value="Unassembled WGS sequence"/>
</dbReference>
<dbReference type="OrthoDB" id="3215033at2"/>
<evidence type="ECO:0000313" key="1">
    <source>
        <dbReference type="EMBL" id="KAA9087272.1"/>
    </source>
</evidence>
<organism evidence="1 2">
    <name type="scientific">Microbacterium radiodurans</name>
    <dbReference type="NCBI Taxonomy" id="661398"/>
    <lineage>
        <taxon>Bacteria</taxon>
        <taxon>Bacillati</taxon>
        <taxon>Actinomycetota</taxon>
        <taxon>Actinomycetes</taxon>
        <taxon>Micrococcales</taxon>
        <taxon>Microbacteriaceae</taxon>
        <taxon>Microbacterium</taxon>
    </lineage>
</organism>
<name>A0A5J5IW44_9MICO</name>
<dbReference type="RefSeq" id="WP_150419467.1">
    <property type="nucleotide sequence ID" value="NZ_VYRZ01000002.1"/>
</dbReference>
<evidence type="ECO:0000313" key="2">
    <source>
        <dbReference type="Proteomes" id="UP000327039"/>
    </source>
</evidence>
<keyword evidence="2" id="KW-1185">Reference proteome</keyword>
<reference evidence="2" key="1">
    <citation type="submission" date="2019-09" db="EMBL/GenBank/DDBJ databases">
        <title>Mumia zhuanghuii sp. nov. isolated from the intestinal contents of plateau pika (Ochotona curzoniae) in the Qinghai-Tibet plateau of China.</title>
        <authorList>
            <person name="Tian Z."/>
        </authorList>
    </citation>
    <scope>NUCLEOTIDE SEQUENCE [LARGE SCALE GENOMIC DNA]</scope>
    <source>
        <strain evidence="2">DSM 25564</strain>
    </source>
</reference>
<dbReference type="InterPro" id="IPR021408">
    <property type="entry name" value="DUF3046"/>
</dbReference>
<sequence>MRRSEFERAVADEFGAQSVALLSDLTLQPLGNRTAREALADGEPPRSVWLALCAEADVPAARRYGVGRLDPRER</sequence>
<proteinExistence type="predicted"/>
<accession>A0A5J5IW44</accession>
<protein>
    <submittedName>
        <fullName evidence="1">DUF3046 domain-containing protein</fullName>
    </submittedName>
</protein>